<name>A0AAN9E892_CROPI</name>
<keyword evidence="2" id="KW-1185">Reference proteome</keyword>
<organism evidence="1 2">
    <name type="scientific">Crotalaria pallida</name>
    <name type="common">Smooth rattlebox</name>
    <name type="synonym">Crotalaria striata</name>
    <dbReference type="NCBI Taxonomy" id="3830"/>
    <lineage>
        <taxon>Eukaryota</taxon>
        <taxon>Viridiplantae</taxon>
        <taxon>Streptophyta</taxon>
        <taxon>Embryophyta</taxon>
        <taxon>Tracheophyta</taxon>
        <taxon>Spermatophyta</taxon>
        <taxon>Magnoliopsida</taxon>
        <taxon>eudicotyledons</taxon>
        <taxon>Gunneridae</taxon>
        <taxon>Pentapetalae</taxon>
        <taxon>rosids</taxon>
        <taxon>fabids</taxon>
        <taxon>Fabales</taxon>
        <taxon>Fabaceae</taxon>
        <taxon>Papilionoideae</taxon>
        <taxon>50 kb inversion clade</taxon>
        <taxon>genistoids sensu lato</taxon>
        <taxon>core genistoids</taxon>
        <taxon>Crotalarieae</taxon>
        <taxon>Crotalaria</taxon>
    </lineage>
</organism>
<evidence type="ECO:0000313" key="1">
    <source>
        <dbReference type="EMBL" id="KAK7244987.1"/>
    </source>
</evidence>
<proteinExistence type="predicted"/>
<comment type="caution">
    <text evidence="1">The sequence shown here is derived from an EMBL/GenBank/DDBJ whole genome shotgun (WGS) entry which is preliminary data.</text>
</comment>
<evidence type="ECO:0000313" key="2">
    <source>
        <dbReference type="Proteomes" id="UP001372338"/>
    </source>
</evidence>
<gene>
    <name evidence="1" type="ORF">RIF29_39816</name>
</gene>
<protein>
    <submittedName>
        <fullName evidence="1">Uncharacterized protein</fullName>
    </submittedName>
</protein>
<dbReference type="AlphaFoldDB" id="A0AAN9E892"/>
<accession>A0AAN9E892</accession>
<dbReference type="Proteomes" id="UP001372338">
    <property type="component" value="Unassembled WGS sequence"/>
</dbReference>
<reference evidence="1 2" key="1">
    <citation type="submission" date="2024-01" db="EMBL/GenBank/DDBJ databases">
        <title>The genomes of 5 underutilized Papilionoideae crops provide insights into root nodulation and disease resistanc.</title>
        <authorList>
            <person name="Yuan L."/>
        </authorList>
    </citation>
    <scope>NUCLEOTIDE SEQUENCE [LARGE SCALE GENOMIC DNA]</scope>
    <source>
        <strain evidence="1">ZHUSHIDOU_FW_LH</strain>
        <tissue evidence="1">Leaf</tissue>
    </source>
</reference>
<sequence length="149" mass="15815">MSLYIKGVDSVGYPDALRDLVGRKLLFKVVSMLTTASADSDVFRVRGICDDDNILAMYGLPCCDLPPEEVVPLAYYAPVVDLAANESVEFDQSAAFASDLFISPQSIGSATGATMLSPADTKRKSVASAGETSEAPLCVRKRASKASKK</sequence>
<dbReference type="EMBL" id="JAYWIO010000008">
    <property type="protein sequence ID" value="KAK7244987.1"/>
    <property type="molecule type" value="Genomic_DNA"/>
</dbReference>